<name>A0A034WTF3_BACDO</name>
<dbReference type="SMART" id="SM00698">
    <property type="entry name" value="MORN"/>
    <property type="match status" value="6"/>
</dbReference>
<organism evidence="6">
    <name type="scientific">Bactrocera dorsalis</name>
    <name type="common">Oriental fruit fly</name>
    <name type="synonym">Dacus dorsalis</name>
    <dbReference type="NCBI Taxonomy" id="27457"/>
    <lineage>
        <taxon>Eukaryota</taxon>
        <taxon>Metazoa</taxon>
        <taxon>Ecdysozoa</taxon>
        <taxon>Arthropoda</taxon>
        <taxon>Hexapoda</taxon>
        <taxon>Insecta</taxon>
        <taxon>Pterygota</taxon>
        <taxon>Neoptera</taxon>
        <taxon>Endopterygota</taxon>
        <taxon>Diptera</taxon>
        <taxon>Brachycera</taxon>
        <taxon>Muscomorpha</taxon>
        <taxon>Tephritoidea</taxon>
        <taxon>Tephritidae</taxon>
        <taxon>Bactrocera</taxon>
        <taxon>Bactrocera</taxon>
    </lineage>
</organism>
<evidence type="ECO:0000256" key="4">
    <source>
        <dbReference type="ARBA" id="ARBA00039854"/>
    </source>
</evidence>
<evidence type="ECO:0000256" key="2">
    <source>
        <dbReference type="ARBA" id="ARBA00022737"/>
    </source>
</evidence>
<dbReference type="PANTHER" id="PTHR46511:SF1">
    <property type="entry name" value="MORN REPEAT-CONTAINING PROTEIN 3"/>
    <property type="match status" value="1"/>
</dbReference>
<sequence>MAQCNTWDKPHGGCVQTCERKNNIKAESTGVRAAFFYPAGGTYKGYWLRNQHHRYGVKESPKHFIYDGQWCNGKRHGYGTMRYRLPNGTAERLYVGEWRDDMKWGEGKQFFRDGVYYGWWERNRRHGLGVMWYNNGAIYMGEWEADVKHGIGVYFYQNGNRYEGHFARGFKNGEGTYYHMHTGQIQKGMWENDVCKASMVIDEFRNQVDNPTPYPIPKLGLQDPDKFVCQLFQRYIANAFKPTKSFNELICLNFAHKMKSFTRFEPRTILNSKFSFDVKLPCTCKKVEQLVHLNL</sequence>
<reference evidence="6" key="1">
    <citation type="journal article" date="2014" name="BMC Genomics">
        <title>Characterizing the developmental transcriptome of the oriental fruit fly, Bactrocera dorsalis (Diptera: Tephritidae) through comparative genomic analysis with Drosophila melanogaster utilizing modENCODE datasets.</title>
        <authorList>
            <person name="Geib S.M."/>
            <person name="Calla B."/>
            <person name="Hall B."/>
            <person name="Hou S."/>
            <person name="Manoukis N.C."/>
        </authorList>
    </citation>
    <scope>NUCLEOTIDE SEQUENCE</scope>
    <source>
        <strain evidence="6">Punador</strain>
    </source>
</reference>
<dbReference type="InterPro" id="IPR003409">
    <property type="entry name" value="MORN"/>
</dbReference>
<dbReference type="GeneID" id="105234075"/>
<accession>A0A034WTF3</accession>
<dbReference type="RefSeq" id="XP_011214604.2">
    <property type="nucleotide sequence ID" value="XM_011216302.3"/>
</dbReference>
<dbReference type="SUPFAM" id="SSF82185">
    <property type="entry name" value="Histone H3 K4-specific methyltransferase SET7/9 N-terminal domain"/>
    <property type="match status" value="1"/>
</dbReference>
<dbReference type="Pfam" id="PF02493">
    <property type="entry name" value="MORN"/>
    <property type="match status" value="6"/>
</dbReference>
<comment type="function">
    <text evidence="5">Assembles a suppression complex (suppresome) by tethering SIRT1 and MDM2 to regulate composite modifications of p53/TP53. Confers both deacetylation-mediated functional inactivation, by SIRT1, and ubiquitination-dependent degradation, by MDM2, of p53/TP53, promoting a proliferative and cell survival behaviors. May play a role in the regulation of spermatogenesis.</text>
</comment>
<dbReference type="EMBL" id="GAKP01001894">
    <property type="protein sequence ID" value="JAC57058.1"/>
    <property type="molecule type" value="Transcribed_RNA"/>
</dbReference>
<dbReference type="GO" id="GO:0001669">
    <property type="term" value="C:acrosomal vesicle"/>
    <property type="evidence" value="ECO:0007669"/>
    <property type="project" value="UniProtKB-SubCell"/>
</dbReference>
<dbReference type="InterPro" id="IPR052472">
    <property type="entry name" value="MORN3"/>
</dbReference>
<protein>
    <recommendedName>
        <fullName evidence="4">MORN repeat-containing protein 3</fullName>
    </recommendedName>
</protein>
<keyword evidence="2" id="KW-0677">Repeat</keyword>
<gene>
    <name evidence="6" type="primary">MORN3</name>
</gene>
<dbReference type="AlphaFoldDB" id="A0A034WTF3"/>
<evidence type="ECO:0000256" key="3">
    <source>
        <dbReference type="ARBA" id="ARBA00023329"/>
    </source>
</evidence>
<dbReference type="KEGG" id="bdr:105234075"/>
<dbReference type="OrthoDB" id="270720at2759"/>
<evidence type="ECO:0000256" key="1">
    <source>
        <dbReference type="ARBA" id="ARBA00004218"/>
    </source>
</evidence>
<proteinExistence type="predicted"/>
<evidence type="ECO:0000313" key="6">
    <source>
        <dbReference type="EMBL" id="JAC57058.1"/>
    </source>
</evidence>
<evidence type="ECO:0000256" key="5">
    <source>
        <dbReference type="ARBA" id="ARBA00045851"/>
    </source>
</evidence>
<dbReference type="Gene3D" id="2.20.110.10">
    <property type="entry name" value="Histone H3 K4-specific methyltransferase SET7/9 N-terminal domain"/>
    <property type="match status" value="2"/>
</dbReference>
<comment type="subcellular location">
    <subcellularLocation>
        <location evidence="1">Cytoplasmic vesicle</location>
        <location evidence="1">Secretory vesicle</location>
        <location evidence="1">Acrosome</location>
    </subcellularLocation>
</comment>
<keyword evidence="3" id="KW-0968">Cytoplasmic vesicle</keyword>
<dbReference type="PANTHER" id="PTHR46511">
    <property type="entry name" value="MORN REPEAT-CONTAINING PROTEIN 3"/>
    <property type="match status" value="1"/>
</dbReference>
<dbReference type="FunFam" id="2.20.110.10:FF:000002">
    <property type="entry name" value="Phosphatidylinositol 4-phosphate 5-kinase 8"/>
    <property type="match status" value="1"/>
</dbReference>